<dbReference type="Proteomes" id="UP000293289">
    <property type="component" value="Unassembled WGS sequence"/>
</dbReference>
<gene>
    <name evidence="3" type="ORF">EV187_1035</name>
</gene>
<evidence type="ECO:0000313" key="3">
    <source>
        <dbReference type="EMBL" id="RZS68604.1"/>
    </source>
</evidence>
<dbReference type="Pfam" id="PF12697">
    <property type="entry name" value="Abhydrolase_6"/>
    <property type="match status" value="1"/>
</dbReference>
<dbReference type="SUPFAM" id="SSF53474">
    <property type="entry name" value="alpha/beta-Hydrolases"/>
    <property type="match status" value="1"/>
</dbReference>
<dbReference type="GO" id="GO:0016787">
    <property type="term" value="F:hydrolase activity"/>
    <property type="evidence" value="ECO:0007669"/>
    <property type="project" value="UniProtKB-KW"/>
</dbReference>
<dbReference type="EMBL" id="SGWY01000001">
    <property type="protein sequence ID" value="RZS68604.1"/>
    <property type="molecule type" value="Genomic_DNA"/>
</dbReference>
<name>A0A4Q7MK21_9MICO</name>
<evidence type="ECO:0000256" key="1">
    <source>
        <dbReference type="SAM" id="MobiDB-lite"/>
    </source>
</evidence>
<dbReference type="PANTHER" id="PTHR37017">
    <property type="entry name" value="AB HYDROLASE-1 DOMAIN-CONTAINING PROTEIN-RELATED"/>
    <property type="match status" value="1"/>
</dbReference>
<feature type="region of interest" description="Disordered" evidence="1">
    <location>
        <begin position="1"/>
        <end position="23"/>
    </location>
</feature>
<dbReference type="PANTHER" id="PTHR37017:SF11">
    <property type="entry name" value="ESTERASE_LIPASE_THIOESTERASE DOMAIN-CONTAINING PROTEIN"/>
    <property type="match status" value="1"/>
</dbReference>
<feature type="domain" description="AB hydrolase-1" evidence="2">
    <location>
        <begin position="33"/>
        <end position="244"/>
    </location>
</feature>
<dbReference type="Gene3D" id="3.40.50.1820">
    <property type="entry name" value="alpha/beta hydrolase"/>
    <property type="match status" value="1"/>
</dbReference>
<protein>
    <submittedName>
        <fullName evidence="3">Alpha/beta hydrolase family protein</fullName>
    </submittedName>
</protein>
<accession>A0A4Q7MK21</accession>
<sequence length="255" mass="26299">MTDPDVTPAPAPSRAEESAAASAGAAPATAQHVVLVHGAYADGSSWAEVIPILQAAGLDVTSVQNPLTSLDDDVAATRRALDLHDGPTVLVGHSWAGTVISQAGDDPKVIGLVYAAARAPEVDEDYAALAARFPTPPASAGIVHAGGFAQLGERAFLDHFAGGVDPVRARVLYAVQGRIADTLFASRTTVAAWHEKPCWYAVSKQDQTTSPDLERFVAQRMGATTIEVDAGHLAILTHPGEIADLILAACGIGSA</sequence>
<proteinExistence type="predicted"/>
<keyword evidence="4" id="KW-1185">Reference proteome</keyword>
<dbReference type="InterPro" id="IPR029058">
    <property type="entry name" value="AB_hydrolase_fold"/>
</dbReference>
<dbReference type="OrthoDB" id="9814966at2"/>
<reference evidence="3 4" key="1">
    <citation type="submission" date="2019-02" db="EMBL/GenBank/DDBJ databases">
        <title>Genomic Encyclopedia of Type Strains, Phase IV (KMG-IV): sequencing the most valuable type-strain genomes for metagenomic binning, comparative biology and taxonomic classification.</title>
        <authorList>
            <person name="Goeker M."/>
        </authorList>
    </citation>
    <scope>NUCLEOTIDE SEQUENCE [LARGE SCALE GENOMIC DNA]</scope>
    <source>
        <strain evidence="3 4">DSM 43045</strain>
    </source>
</reference>
<dbReference type="RefSeq" id="WP_130351896.1">
    <property type="nucleotide sequence ID" value="NZ_SGWY01000001.1"/>
</dbReference>
<keyword evidence="3" id="KW-0378">Hydrolase</keyword>
<evidence type="ECO:0000313" key="4">
    <source>
        <dbReference type="Proteomes" id="UP000293289"/>
    </source>
</evidence>
<evidence type="ECO:0000259" key="2">
    <source>
        <dbReference type="Pfam" id="PF12697"/>
    </source>
</evidence>
<dbReference type="InterPro" id="IPR000073">
    <property type="entry name" value="AB_hydrolase_1"/>
</dbReference>
<organism evidence="3 4">
    <name type="scientific">Agromyces ramosus</name>
    <dbReference type="NCBI Taxonomy" id="33879"/>
    <lineage>
        <taxon>Bacteria</taxon>
        <taxon>Bacillati</taxon>
        <taxon>Actinomycetota</taxon>
        <taxon>Actinomycetes</taxon>
        <taxon>Micrococcales</taxon>
        <taxon>Microbacteriaceae</taxon>
        <taxon>Agromyces</taxon>
    </lineage>
</organism>
<dbReference type="AlphaFoldDB" id="A0A4Q7MK21"/>
<dbReference type="InterPro" id="IPR052897">
    <property type="entry name" value="Sec-Metab_Biosynth_Hydrolase"/>
</dbReference>
<comment type="caution">
    <text evidence="3">The sequence shown here is derived from an EMBL/GenBank/DDBJ whole genome shotgun (WGS) entry which is preliminary data.</text>
</comment>